<dbReference type="AlphaFoldDB" id="U2BUG5"/>
<dbReference type="Proteomes" id="UP000016496">
    <property type="component" value="Unassembled WGS sequence"/>
</dbReference>
<accession>U2BUG5</accession>
<evidence type="ECO:0000313" key="2">
    <source>
        <dbReference type="EMBL" id="ERI81819.1"/>
    </source>
</evidence>
<feature type="chain" id="PRO_5004623394" evidence="1">
    <location>
        <begin position="21"/>
        <end position="570"/>
    </location>
</feature>
<dbReference type="PATRIC" id="fig|1321819.3.peg.2662"/>
<gene>
    <name evidence="2" type="ORF">HMPREF1981_02880</name>
</gene>
<proteinExistence type="predicted"/>
<dbReference type="Pfam" id="PF19494">
    <property type="entry name" value="DUF6029"/>
    <property type="match status" value="1"/>
</dbReference>
<comment type="caution">
    <text evidence="2">The sequence shown here is derived from an EMBL/GenBank/DDBJ whole genome shotgun (WGS) entry which is preliminary data.</text>
</comment>
<feature type="signal peptide" evidence="1">
    <location>
        <begin position="1"/>
        <end position="20"/>
    </location>
</feature>
<organism evidence="2 3">
    <name type="scientific">Bacteroides pyogenes F0041</name>
    <dbReference type="NCBI Taxonomy" id="1321819"/>
    <lineage>
        <taxon>Bacteria</taxon>
        <taxon>Pseudomonadati</taxon>
        <taxon>Bacteroidota</taxon>
        <taxon>Bacteroidia</taxon>
        <taxon>Bacteroidales</taxon>
        <taxon>Bacteroidaceae</taxon>
        <taxon>Bacteroides</taxon>
    </lineage>
</organism>
<sequence length="570" mass="65122">MKKLLSAVLCMAATHAMLSAQDIQGNDSSRTDNPWRWKASFSLQSDIHYATRKGELNDRWSGNTYVTGSIQNQFLEIGMRLEELNHPLPGHEDEKGWGVPNIYVKGRYKFVEATAGDFYEQFGSGMLLRSYEDRSLGIDNSIRGGRIVLTPAQWATIKALGGQQRNYFDRKGRVFSRERGYLWGGDVELSASQWFKAMNDNGWNLNAGASWITKHESPDPITQVIDGKLHRLNQPENVSALSARFRLQHGNWDVYTEYAHKLDDPNATNNYIYKSGSVAMLTATYARSGMSVLLGARRSENFDFRSERTATQTALRINHLQPFTQQQSYTLAALYPYATQPGGEWALQAEMRYRFKKGSWAGGKYGTGIKLSASHIRGLKKKWNDPRWESNPQDASMMGTDGYKSDFFGMGERYFHDIDLEISKKISRTYSFTFTYMNQYYNRQIIEGHAENGDIIRSNLFIYDGKHKLSQRLSLRTELQYLHTRQAEKDWLFALVECSVLPHFIFSVSDQWNTGVTNKHYYMASAAGMFGNHRLQLSYGRTRRGINCSGGVCRMMPATEGVYLSYNLNF</sequence>
<dbReference type="HOGENOM" id="CLU_491626_0_0_10"/>
<dbReference type="EMBL" id="AWSV01000153">
    <property type="protein sequence ID" value="ERI81819.1"/>
    <property type="molecule type" value="Genomic_DNA"/>
</dbReference>
<dbReference type="RefSeq" id="WP_021646638.1">
    <property type="nucleotide sequence ID" value="NZ_KE993151.1"/>
</dbReference>
<name>U2BUG5_9BACE</name>
<evidence type="ECO:0000313" key="3">
    <source>
        <dbReference type="Proteomes" id="UP000016496"/>
    </source>
</evidence>
<dbReference type="InterPro" id="IPR046070">
    <property type="entry name" value="DUF6029"/>
</dbReference>
<protein>
    <submittedName>
        <fullName evidence="2">Uncharacterized protein</fullName>
    </submittedName>
</protein>
<evidence type="ECO:0000256" key="1">
    <source>
        <dbReference type="SAM" id="SignalP"/>
    </source>
</evidence>
<keyword evidence="1" id="KW-0732">Signal</keyword>
<reference evidence="2 3" key="1">
    <citation type="submission" date="2013-08" db="EMBL/GenBank/DDBJ databases">
        <authorList>
            <person name="Weinstock G."/>
            <person name="Sodergren E."/>
            <person name="Wylie T."/>
            <person name="Fulton L."/>
            <person name="Fulton R."/>
            <person name="Fronick C."/>
            <person name="O'Laughlin M."/>
            <person name="Godfrey J."/>
            <person name="Miner T."/>
            <person name="Herter B."/>
            <person name="Appelbaum E."/>
            <person name="Cordes M."/>
            <person name="Lek S."/>
            <person name="Wollam A."/>
            <person name="Pepin K.H."/>
            <person name="Palsikar V.B."/>
            <person name="Mitreva M."/>
            <person name="Wilson R.K."/>
        </authorList>
    </citation>
    <scope>NUCLEOTIDE SEQUENCE [LARGE SCALE GENOMIC DNA]</scope>
    <source>
        <strain evidence="2 3">F0041</strain>
    </source>
</reference>